<evidence type="ECO:0000313" key="2">
    <source>
        <dbReference type="EMBL" id="MBW0468053.1"/>
    </source>
</evidence>
<organism evidence="2 3">
    <name type="scientific">Austropuccinia psidii MF-1</name>
    <dbReference type="NCBI Taxonomy" id="1389203"/>
    <lineage>
        <taxon>Eukaryota</taxon>
        <taxon>Fungi</taxon>
        <taxon>Dikarya</taxon>
        <taxon>Basidiomycota</taxon>
        <taxon>Pucciniomycotina</taxon>
        <taxon>Pucciniomycetes</taxon>
        <taxon>Pucciniales</taxon>
        <taxon>Sphaerophragmiaceae</taxon>
        <taxon>Austropuccinia</taxon>
    </lineage>
</organism>
<comment type="caution">
    <text evidence="2">The sequence shown here is derived from an EMBL/GenBank/DDBJ whole genome shotgun (WGS) entry which is preliminary data.</text>
</comment>
<keyword evidence="3" id="KW-1185">Reference proteome</keyword>
<dbReference type="Proteomes" id="UP000765509">
    <property type="component" value="Unassembled WGS sequence"/>
</dbReference>
<gene>
    <name evidence="2" type="ORF">O181_007768</name>
</gene>
<dbReference type="AlphaFoldDB" id="A0A9Q3GHX1"/>
<name>A0A9Q3GHX1_9BASI</name>
<reference evidence="2" key="1">
    <citation type="submission" date="2021-03" db="EMBL/GenBank/DDBJ databases">
        <title>Draft genome sequence of rust myrtle Austropuccinia psidii MF-1, a brazilian biotype.</title>
        <authorList>
            <person name="Quecine M.C."/>
            <person name="Pachon D.M.R."/>
            <person name="Bonatelli M.L."/>
            <person name="Correr F.H."/>
            <person name="Franceschini L.M."/>
            <person name="Leite T.F."/>
            <person name="Margarido G.R.A."/>
            <person name="Almeida C.A."/>
            <person name="Ferrarezi J.A."/>
            <person name="Labate C.A."/>
        </authorList>
    </citation>
    <scope>NUCLEOTIDE SEQUENCE</scope>
    <source>
        <strain evidence="2">MF-1</strain>
    </source>
</reference>
<accession>A0A9Q3GHX1</accession>
<evidence type="ECO:0000313" key="3">
    <source>
        <dbReference type="Proteomes" id="UP000765509"/>
    </source>
</evidence>
<proteinExistence type="predicted"/>
<protein>
    <submittedName>
        <fullName evidence="2">Uncharacterized protein</fullName>
    </submittedName>
</protein>
<evidence type="ECO:0000256" key="1">
    <source>
        <dbReference type="SAM" id="MobiDB-lite"/>
    </source>
</evidence>
<feature type="region of interest" description="Disordered" evidence="1">
    <location>
        <begin position="1"/>
        <end position="30"/>
    </location>
</feature>
<sequence length="123" mass="14241">MGQLPQEVEPRNNSRPPEFKNPFMKEPQSFDGTQAHKLRGFIQCRKLIFHNSPESFLYEKKKALYSTSFFTGKAGKGAETCLSNTSHEYPSYLLDNWNLFNSSYSLFLVIPINSEKLKKSWII</sequence>
<dbReference type="EMBL" id="AVOT02001758">
    <property type="protein sequence ID" value="MBW0468053.1"/>
    <property type="molecule type" value="Genomic_DNA"/>
</dbReference>